<accession>A0A0N4ZEQ5</accession>
<keyword evidence="2" id="KW-0812">Transmembrane</keyword>
<evidence type="ECO:0000313" key="3">
    <source>
        <dbReference type="Proteomes" id="UP000038045"/>
    </source>
</evidence>
<dbReference type="WBParaSite" id="PTRK_0000623800.1">
    <property type="protein sequence ID" value="PTRK_0000623800.1"/>
    <property type="gene ID" value="PTRK_0000623800"/>
</dbReference>
<feature type="compositionally biased region" description="Polar residues" evidence="1">
    <location>
        <begin position="307"/>
        <end position="318"/>
    </location>
</feature>
<name>A0A0N4ZEQ5_PARTI</name>
<keyword evidence="2" id="KW-0472">Membrane</keyword>
<sequence>MVCECIPPPPIFDLEPPPDPSYIFDLISDEPLSLLRQAQLESCDYIPVLEVLDISKRISTISPEALPILLLGLLFLLVTVLIIIIIVIKYKRSKQTTRTNSIKKLSSGPNTFDMCSGTLFCTPSPQYNVVLNNSSSSGESNCNWSIPYERTGHGKGNVYGSNSNNDILGYQMSYSGGNAGSINSRNILKSSHSTTLRFPITEEGYCTVRHYDDMNGYASPDVTMNTFRKPPPSCPPPPPPGVRNVIINSNGVKNNQDNISSCSSGTEKELENIHHETSSISPVISFTNQQIKYPHGGRESGYGTGPSRLQNNSLTSPRTPIKNKKKFVSPNTSLSTGQEGNMTYV</sequence>
<dbReference type="AlphaFoldDB" id="A0A0N4ZEQ5"/>
<evidence type="ECO:0000256" key="2">
    <source>
        <dbReference type="SAM" id="Phobius"/>
    </source>
</evidence>
<feature type="compositionally biased region" description="Polar residues" evidence="1">
    <location>
        <begin position="329"/>
        <end position="345"/>
    </location>
</feature>
<keyword evidence="2" id="KW-1133">Transmembrane helix</keyword>
<evidence type="ECO:0000256" key="1">
    <source>
        <dbReference type="SAM" id="MobiDB-lite"/>
    </source>
</evidence>
<protein>
    <submittedName>
        <fullName evidence="4">CUB domain-containing protein</fullName>
    </submittedName>
</protein>
<dbReference type="Proteomes" id="UP000038045">
    <property type="component" value="Unplaced"/>
</dbReference>
<keyword evidence="3" id="KW-1185">Reference proteome</keyword>
<evidence type="ECO:0000313" key="4">
    <source>
        <dbReference type="WBParaSite" id="PTRK_0000623800.1"/>
    </source>
</evidence>
<organism evidence="3 4">
    <name type="scientific">Parastrongyloides trichosuri</name>
    <name type="common">Possum-specific nematode worm</name>
    <dbReference type="NCBI Taxonomy" id="131310"/>
    <lineage>
        <taxon>Eukaryota</taxon>
        <taxon>Metazoa</taxon>
        <taxon>Ecdysozoa</taxon>
        <taxon>Nematoda</taxon>
        <taxon>Chromadorea</taxon>
        <taxon>Rhabditida</taxon>
        <taxon>Tylenchina</taxon>
        <taxon>Panagrolaimomorpha</taxon>
        <taxon>Strongyloidoidea</taxon>
        <taxon>Strongyloididae</taxon>
        <taxon>Parastrongyloides</taxon>
    </lineage>
</organism>
<feature type="region of interest" description="Disordered" evidence="1">
    <location>
        <begin position="292"/>
        <end position="345"/>
    </location>
</feature>
<proteinExistence type="predicted"/>
<reference evidence="4" key="1">
    <citation type="submission" date="2017-02" db="UniProtKB">
        <authorList>
            <consortium name="WormBaseParasite"/>
        </authorList>
    </citation>
    <scope>IDENTIFICATION</scope>
</reference>
<feature type="transmembrane region" description="Helical" evidence="2">
    <location>
        <begin position="65"/>
        <end position="88"/>
    </location>
</feature>